<dbReference type="Proteomes" id="UP000198373">
    <property type="component" value="Unassembled WGS sequence"/>
</dbReference>
<keyword evidence="2" id="KW-1185">Reference proteome</keyword>
<proteinExistence type="predicted"/>
<dbReference type="InterPro" id="IPR036979">
    <property type="entry name" value="CM_dom_sf"/>
</dbReference>
<gene>
    <name evidence="1" type="ORF">SAMN06893096_11253</name>
</gene>
<dbReference type="AlphaFoldDB" id="A0A239J241"/>
<reference evidence="2" key="1">
    <citation type="submission" date="2017-06" db="EMBL/GenBank/DDBJ databases">
        <authorList>
            <person name="Varghese N."/>
            <person name="Submissions S."/>
        </authorList>
    </citation>
    <scope>NUCLEOTIDE SEQUENCE [LARGE SCALE GENOMIC DNA]</scope>
    <source>
        <strain evidence="2">DSM 46839</strain>
    </source>
</reference>
<name>A0A239J241_9ACTN</name>
<evidence type="ECO:0000313" key="1">
    <source>
        <dbReference type="EMBL" id="SNS98734.1"/>
    </source>
</evidence>
<sequence length="61" mass="6666">MDERRDHDLTEVRAAIDALDARIVALIGERTHRAPVSAFVDLELAVHAHEDGGPPRPRSSG</sequence>
<evidence type="ECO:0000313" key="2">
    <source>
        <dbReference type="Proteomes" id="UP000198373"/>
    </source>
</evidence>
<dbReference type="SUPFAM" id="SSF48600">
    <property type="entry name" value="Chorismate mutase II"/>
    <property type="match status" value="1"/>
</dbReference>
<protein>
    <recommendedName>
        <fullName evidence="3">Chorismate mutase</fullName>
    </recommendedName>
</protein>
<evidence type="ECO:0008006" key="3">
    <source>
        <dbReference type="Google" id="ProtNLM"/>
    </source>
</evidence>
<dbReference type="GO" id="GO:0046417">
    <property type="term" value="P:chorismate metabolic process"/>
    <property type="evidence" value="ECO:0007669"/>
    <property type="project" value="InterPro"/>
</dbReference>
<dbReference type="EMBL" id="FZOO01000012">
    <property type="protein sequence ID" value="SNS98734.1"/>
    <property type="molecule type" value="Genomic_DNA"/>
</dbReference>
<organism evidence="1 2">
    <name type="scientific">Geodermatophilus pulveris</name>
    <dbReference type="NCBI Taxonomy" id="1564159"/>
    <lineage>
        <taxon>Bacteria</taxon>
        <taxon>Bacillati</taxon>
        <taxon>Actinomycetota</taxon>
        <taxon>Actinomycetes</taxon>
        <taxon>Geodermatophilales</taxon>
        <taxon>Geodermatophilaceae</taxon>
        <taxon>Geodermatophilus</taxon>
    </lineage>
</organism>
<dbReference type="RefSeq" id="WP_089307248.1">
    <property type="nucleotide sequence ID" value="NZ_FZOO01000012.1"/>
</dbReference>
<dbReference type="InterPro" id="IPR036263">
    <property type="entry name" value="Chorismate_II_sf"/>
</dbReference>
<accession>A0A239J241</accession>
<dbReference type="OrthoDB" id="3233357at2"/>
<dbReference type="Gene3D" id="1.20.59.10">
    <property type="entry name" value="Chorismate mutase"/>
    <property type="match status" value="1"/>
</dbReference>